<name>A0A517RGI7_9PLAN</name>
<keyword evidence="3" id="KW-0413">Isomerase</keyword>
<organism evidence="3 4">
    <name type="scientific">Gimesia alba</name>
    <dbReference type="NCBI Taxonomy" id="2527973"/>
    <lineage>
        <taxon>Bacteria</taxon>
        <taxon>Pseudomonadati</taxon>
        <taxon>Planctomycetota</taxon>
        <taxon>Planctomycetia</taxon>
        <taxon>Planctomycetales</taxon>
        <taxon>Planctomycetaceae</taxon>
        <taxon>Gimesia</taxon>
    </lineage>
</organism>
<dbReference type="RefSeq" id="WP_145217127.1">
    <property type="nucleotide sequence ID" value="NZ_CP036269.1"/>
</dbReference>
<dbReference type="InterPro" id="IPR018110">
    <property type="entry name" value="Mandel_Rmase/mucon_lact_enz_CS"/>
</dbReference>
<dbReference type="GO" id="GO:0009063">
    <property type="term" value="P:amino acid catabolic process"/>
    <property type="evidence" value="ECO:0007669"/>
    <property type="project" value="InterPro"/>
</dbReference>
<dbReference type="InterPro" id="IPR013342">
    <property type="entry name" value="Mandelate_racemase_C"/>
</dbReference>
<feature type="domain" description="Mandelate racemase/muconate lactonizing enzyme C-terminal" evidence="2">
    <location>
        <begin position="166"/>
        <end position="261"/>
    </location>
</feature>
<dbReference type="PANTHER" id="PTHR48073:SF2">
    <property type="entry name" value="O-SUCCINYLBENZOATE SYNTHASE"/>
    <property type="match status" value="1"/>
</dbReference>
<sequence length="398" mass="44444">MRIAQLSAYQVRVPLRRKITHASFSRSESQSIVVRCQLTNGTVGWGESVPREYVTGETVDSVFSQYENTNFQSMLGDNCDSLDGLIALSQQINLPQLTDSPEEYLQRGCFGNAARCALEISLLDAGARAEETSFSTIFQHLKPYQNLIEPQQAVRYSGVLTSMKPVKQYMLALVYRLTGFQHCKVKVGLPQINDRRLLQKLRLLTGSKMNLRVDANEAWTREILEEKDHEFAPFKISSIEQPVAHQAIASLHDIRNQIATPVMLDESLCCQQDAEQAIAEGYCDYFNLRISKLGGIIPALQLAHQAQQAGLQYQLGCQVGETGILSAAGRHFASSVKDIAFLEGSFDRFLLVQNLINEEISFGWGGSATALKGLGLGITVNEQRLKQFTQREQHWKLS</sequence>
<dbReference type="EMBL" id="CP036269">
    <property type="protein sequence ID" value="QDT42991.1"/>
    <property type="molecule type" value="Genomic_DNA"/>
</dbReference>
<evidence type="ECO:0000313" key="3">
    <source>
        <dbReference type="EMBL" id="QDT42991.1"/>
    </source>
</evidence>
<accession>A0A517RGI7</accession>
<keyword evidence="1" id="KW-0479">Metal-binding</keyword>
<reference evidence="3 4" key="1">
    <citation type="submission" date="2019-02" db="EMBL/GenBank/DDBJ databases">
        <title>Deep-cultivation of Planctomycetes and their phenomic and genomic characterization uncovers novel biology.</title>
        <authorList>
            <person name="Wiegand S."/>
            <person name="Jogler M."/>
            <person name="Boedeker C."/>
            <person name="Pinto D."/>
            <person name="Vollmers J."/>
            <person name="Rivas-Marin E."/>
            <person name="Kohn T."/>
            <person name="Peeters S.H."/>
            <person name="Heuer A."/>
            <person name="Rast P."/>
            <person name="Oberbeckmann S."/>
            <person name="Bunk B."/>
            <person name="Jeske O."/>
            <person name="Meyerdierks A."/>
            <person name="Storesund J.E."/>
            <person name="Kallscheuer N."/>
            <person name="Luecker S."/>
            <person name="Lage O.M."/>
            <person name="Pohl T."/>
            <person name="Merkel B.J."/>
            <person name="Hornburger P."/>
            <person name="Mueller R.-W."/>
            <person name="Bruemmer F."/>
            <person name="Labrenz M."/>
            <person name="Spormann A.M."/>
            <person name="Op den Camp H."/>
            <person name="Overmann J."/>
            <person name="Amann R."/>
            <person name="Jetten M.S.M."/>
            <person name="Mascher T."/>
            <person name="Medema M.H."/>
            <person name="Devos D.P."/>
            <person name="Kaster A.-K."/>
            <person name="Ovreas L."/>
            <person name="Rohde M."/>
            <person name="Galperin M.Y."/>
            <person name="Jogler C."/>
        </authorList>
    </citation>
    <scope>NUCLEOTIDE SEQUENCE [LARGE SCALE GENOMIC DNA]</scope>
    <source>
        <strain evidence="3 4">Pan241w</strain>
    </source>
</reference>
<protein>
    <submittedName>
        <fullName evidence="3">L-Ala-D/L-Glu epimerase</fullName>
        <ecNumber evidence="3">5.1.1.-</ecNumber>
    </submittedName>
</protein>
<dbReference type="SFLD" id="SFLDG00180">
    <property type="entry name" value="muconate_cycloisomerase"/>
    <property type="match status" value="1"/>
</dbReference>
<dbReference type="InterPro" id="IPR029065">
    <property type="entry name" value="Enolase_C-like"/>
</dbReference>
<keyword evidence="4" id="KW-1185">Reference proteome</keyword>
<dbReference type="InterPro" id="IPR029017">
    <property type="entry name" value="Enolase-like_N"/>
</dbReference>
<dbReference type="OrthoDB" id="9775391at2"/>
<dbReference type="SUPFAM" id="SSF51604">
    <property type="entry name" value="Enolase C-terminal domain-like"/>
    <property type="match status" value="1"/>
</dbReference>
<dbReference type="Gene3D" id="3.30.390.10">
    <property type="entry name" value="Enolase-like, N-terminal domain"/>
    <property type="match status" value="1"/>
</dbReference>
<gene>
    <name evidence="3" type="primary">ykfB_4</name>
    <name evidence="3" type="ORF">Pan241w_30860</name>
</gene>
<dbReference type="Proteomes" id="UP000317171">
    <property type="component" value="Chromosome"/>
</dbReference>
<dbReference type="SFLD" id="SFLDS00001">
    <property type="entry name" value="Enolase"/>
    <property type="match status" value="1"/>
</dbReference>
<dbReference type="SMART" id="SM00922">
    <property type="entry name" value="MR_MLE"/>
    <property type="match status" value="1"/>
</dbReference>
<dbReference type="PANTHER" id="PTHR48073">
    <property type="entry name" value="O-SUCCINYLBENZOATE SYNTHASE-RELATED"/>
    <property type="match status" value="1"/>
</dbReference>
<dbReference type="Pfam" id="PF13378">
    <property type="entry name" value="MR_MLE_C"/>
    <property type="match status" value="1"/>
</dbReference>
<evidence type="ECO:0000259" key="2">
    <source>
        <dbReference type="SMART" id="SM00922"/>
    </source>
</evidence>
<proteinExistence type="predicted"/>
<dbReference type="GO" id="GO:0046872">
    <property type="term" value="F:metal ion binding"/>
    <property type="evidence" value="ECO:0007669"/>
    <property type="project" value="UniProtKB-KW"/>
</dbReference>
<dbReference type="GO" id="GO:0016853">
    <property type="term" value="F:isomerase activity"/>
    <property type="evidence" value="ECO:0007669"/>
    <property type="project" value="UniProtKB-KW"/>
</dbReference>
<dbReference type="AlphaFoldDB" id="A0A517RGI7"/>
<evidence type="ECO:0000313" key="4">
    <source>
        <dbReference type="Proteomes" id="UP000317171"/>
    </source>
</evidence>
<dbReference type="KEGG" id="gaz:Pan241w_30860"/>
<dbReference type="EC" id="5.1.1.-" evidence="3"/>
<dbReference type="SUPFAM" id="SSF54826">
    <property type="entry name" value="Enolase N-terminal domain-like"/>
    <property type="match status" value="1"/>
</dbReference>
<evidence type="ECO:0000256" key="1">
    <source>
        <dbReference type="ARBA" id="ARBA00022723"/>
    </source>
</evidence>
<dbReference type="InterPro" id="IPR036849">
    <property type="entry name" value="Enolase-like_C_sf"/>
</dbReference>
<dbReference type="PROSITE" id="PS00909">
    <property type="entry name" value="MR_MLE_2"/>
    <property type="match status" value="1"/>
</dbReference>
<dbReference type="Gene3D" id="3.20.20.120">
    <property type="entry name" value="Enolase-like C-terminal domain"/>
    <property type="match status" value="1"/>
</dbReference>